<comment type="cofactor">
    <cofactor evidence="7">
        <name>Zn(2+)</name>
        <dbReference type="ChEBI" id="CHEBI:29105"/>
    </cofactor>
    <text evidence="7">Binds 1 zinc ion per subunit.</text>
</comment>
<feature type="binding site" evidence="7">
    <location>
        <position position="85"/>
    </location>
    <ligand>
        <name>Zn(2+)</name>
        <dbReference type="ChEBI" id="CHEBI:29105"/>
        <note>catalytic</note>
    </ligand>
</feature>
<name>A0A069ZWH7_CHLMR</name>
<dbReference type="Proteomes" id="UP000260363">
    <property type="component" value="Chromosome"/>
</dbReference>
<comment type="function">
    <text evidence="7">Catalyzes the deamination of adenosine to inosine at the wobble position 34 of tRNA(Arg2).</text>
</comment>
<dbReference type="InterPro" id="IPR028883">
    <property type="entry name" value="tRNA_aden_deaminase"/>
</dbReference>
<dbReference type="EMBL" id="CP007217">
    <property type="protein sequence ID" value="AJR10322.1"/>
    <property type="molecule type" value="Genomic_DNA"/>
</dbReference>
<evidence type="ECO:0000256" key="2">
    <source>
        <dbReference type="ARBA" id="ARBA00022694"/>
    </source>
</evidence>
<feature type="binding site" evidence="7">
    <location>
        <position position="55"/>
    </location>
    <ligand>
        <name>Zn(2+)</name>
        <dbReference type="ChEBI" id="CHEBI:29105"/>
        <note>catalytic</note>
    </ligand>
</feature>
<evidence type="ECO:0000256" key="6">
    <source>
        <dbReference type="ARBA" id="ARBA00048045"/>
    </source>
</evidence>
<dbReference type="InterPro" id="IPR002125">
    <property type="entry name" value="CMP_dCMP_dom"/>
</dbReference>
<dbReference type="KEGG" id="cmg:NC81_01170"/>
<accession>A0A069ZWH7</accession>
<keyword evidence="5 7" id="KW-0862">Zinc</keyword>
<dbReference type="RefSeq" id="WP_010232772.1">
    <property type="nucleotide sequence ID" value="NZ_CP007217.1"/>
</dbReference>
<dbReference type="GeneID" id="1246401"/>
<evidence type="ECO:0000313" key="9">
    <source>
        <dbReference type="EMBL" id="AJR10322.1"/>
    </source>
</evidence>
<dbReference type="PROSITE" id="PS51747">
    <property type="entry name" value="CYT_DCMP_DEAMINASES_2"/>
    <property type="match status" value="1"/>
</dbReference>
<evidence type="ECO:0000313" key="10">
    <source>
        <dbReference type="Proteomes" id="UP000260363"/>
    </source>
</evidence>
<keyword evidence="2 7" id="KW-0819">tRNA processing</keyword>
<keyword evidence="4 7" id="KW-0378">Hydrolase</keyword>
<keyword evidence="3 7" id="KW-0479">Metal-binding</keyword>
<evidence type="ECO:0000256" key="5">
    <source>
        <dbReference type="ARBA" id="ARBA00022833"/>
    </source>
</evidence>
<comment type="catalytic activity">
    <reaction evidence="6 7">
        <text>adenosine(34) in tRNA + H2O + H(+) = inosine(34) in tRNA + NH4(+)</text>
        <dbReference type="Rhea" id="RHEA:43168"/>
        <dbReference type="Rhea" id="RHEA-COMP:10373"/>
        <dbReference type="Rhea" id="RHEA-COMP:10374"/>
        <dbReference type="ChEBI" id="CHEBI:15377"/>
        <dbReference type="ChEBI" id="CHEBI:15378"/>
        <dbReference type="ChEBI" id="CHEBI:28938"/>
        <dbReference type="ChEBI" id="CHEBI:74411"/>
        <dbReference type="ChEBI" id="CHEBI:82852"/>
        <dbReference type="EC" id="3.5.4.33"/>
    </reaction>
</comment>
<dbReference type="OMA" id="PCQMCAG"/>
<feature type="domain" description="CMP/dCMP-type deaminase" evidence="8">
    <location>
        <begin position="4"/>
        <end position="116"/>
    </location>
</feature>
<evidence type="ECO:0000256" key="4">
    <source>
        <dbReference type="ARBA" id="ARBA00022801"/>
    </source>
</evidence>
<dbReference type="Gene3D" id="3.40.140.10">
    <property type="entry name" value="Cytidine Deaminase, domain 2"/>
    <property type="match status" value="1"/>
</dbReference>
<reference evidence="9 10" key="1">
    <citation type="submission" date="2014-02" db="EMBL/GenBank/DDBJ databases">
        <authorList>
            <person name="Chen C."/>
            <person name="Conrad T.A."/>
            <person name="Zhou Z."/>
            <person name="Lai Z."/>
            <person name="Zhong G."/>
        </authorList>
    </citation>
    <scope>NUCLEOTIDE SEQUENCE [LARGE SCALE GENOMIC DNA]</scope>
    <source>
        <strain evidence="9 10">Nigg3-28</strain>
    </source>
</reference>
<dbReference type="PANTHER" id="PTHR11079">
    <property type="entry name" value="CYTOSINE DEAMINASE FAMILY MEMBER"/>
    <property type="match status" value="1"/>
</dbReference>
<dbReference type="FunFam" id="3.40.140.10:FF:000005">
    <property type="entry name" value="tRNA-specific adenosine deaminase"/>
    <property type="match status" value="1"/>
</dbReference>
<feature type="binding site" evidence="7">
    <location>
        <position position="88"/>
    </location>
    <ligand>
        <name>Zn(2+)</name>
        <dbReference type="ChEBI" id="CHEBI:29105"/>
        <note>catalytic</note>
    </ligand>
</feature>
<dbReference type="AlphaFoldDB" id="A0A069ZWH7"/>
<dbReference type="Pfam" id="PF00383">
    <property type="entry name" value="dCMP_cyt_deam_1"/>
    <property type="match status" value="1"/>
</dbReference>
<evidence type="ECO:0000256" key="7">
    <source>
        <dbReference type="HAMAP-Rule" id="MF_00972"/>
    </source>
</evidence>
<gene>
    <name evidence="7" type="primary">tadA</name>
    <name evidence="9" type="ORF">BD36_01260</name>
</gene>
<dbReference type="KEGG" id="cmx:DNC_01170"/>
<organism evidence="9 10">
    <name type="scientific">Chlamydia muridarum</name>
    <dbReference type="NCBI Taxonomy" id="83560"/>
    <lineage>
        <taxon>Bacteria</taxon>
        <taxon>Pseudomonadati</taxon>
        <taxon>Chlamydiota</taxon>
        <taxon>Chlamydiia</taxon>
        <taxon>Chlamydiales</taxon>
        <taxon>Chlamydiaceae</taxon>
        <taxon>Chlamydia/Chlamydophila group</taxon>
        <taxon>Chlamydia</taxon>
    </lineage>
</organism>
<dbReference type="GO" id="GO:0052717">
    <property type="term" value="F:tRNA-specific adenosine-34 deaminase activity"/>
    <property type="evidence" value="ECO:0007669"/>
    <property type="project" value="UniProtKB-UniRule"/>
</dbReference>
<dbReference type="PATRIC" id="fig|83560.10.peg.237"/>
<feature type="active site" description="Proton donor" evidence="7">
    <location>
        <position position="57"/>
    </location>
</feature>
<sequence>MCIEKDLFFMKKALDEARKAYELDEVPVGCIIVQGDAIIARGHNSVERLKDPTAHAEMICISAAAEYLQNWRLKDTTLYCTLEPCLMCAGAIQLARIPRIVWGAPDLRLGAGGSWLNVFLEKHPFHQVECCPGICHQESEWLMKNFFWEKRKEKNEK</sequence>
<comment type="similarity">
    <text evidence="7">Belongs to the cytidine and deoxycytidylate deaminase family.</text>
</comment>
<comment type="subunit">
    <text evidence="1 7">Homodimer.</text>
</comment>
<dbReference type="SUPFAM" id="SSF53927">
    <property type="entry name" value="Cytidine deaminase-like"/>
    <property type="match status" value="1"/>
</dbReference>
<dbReference type="GO" id="GO:0008270">
    <property type="term" value="F:zinc ion binding"/>
    <property type="evidence" value="ECO:0007669"/>
    <property type="project" value="UniProtKB-UniRule"/>
</dbReference>
<proteinExistence type="inferred from homology"/>
<dbReference type="CDD" id="cd01285">
    <property type="entry name" value="nucleoside_deaminase"/>
    <property type="match status" value="1"/>
</dbReference>
<evidence type="ECO:0000259" key="8">
    <source>
        <dbReference type="PROSITE" id="PS51747"/>
    </source>
</evidence>
<dbReference type="PANTHER" id="PTHR11079:SF202">
    <property type="entry name" value="TRNA-SPECIFIC ADENOSINE DEAMINASE"/>
    <property type="match status" value="1"/>
</dbReference>
<evidence type="ECO:0000256" key="1">
    <source>
        <dbReference type="ARBA" id="ARBA00011738"/>
    </source>
</evidence>
<dbReference type="EC" id="3.5.4.33" evidence="7"/>
<evidence type="ECO:0000256" key="3">
    <source>
        <dbReference type="ARBA" id="ARBA00022723"/>
    </source>
</evidence>
<dbReference type="KEGG" id="cmm:NC80_01155"/>
<dbReference type="InterPro" id="IPR016193">
    <property type="entry name" value="Cytidine_deaminase-like"/>
</dbReference>
<dbReference type="HAMAP" id="MF_00972">
    <property type="entry name" value="tRNA_aden_deaminase"/>
    <property type="match status" value="1"/>
</dbReference>
<dbReference type="STRING" id="83560.NC80_01155"/>
<protein>
    <recommendedName>
        <fullName evidence="7">tRNA-specific adenosine deaminase</fullName>
        <ecNumber evidence="7">3.5.4.33</ecNumber>
    </recommendedName>
</protein>
<dbReference type="GO" id="GO:0002100">
    <property type="term" value="P:tRNA wobble adenosine to inosine editing"/>
    <property type="evidence" value="ECO:0007669"/>
    <property type="project" value="UniProtKB-UniRule"/>
</dbReference>